<gene>
    <name evidence="1" type="ORF">SAMN05444008_11285</name>
</gene>
<dbReference type="RefSeq" id="WP_073044961.1">
    <property type="nucleotide sequence ID" value="NZ_FQUO01000012.1"/>
</dbReference>
<dbReference type="STRING" id="1302690.BUE76_04325"/>
<evidence type="ECO:0000313" key="1">
    <source>
        <dbReference type="EMBL" id="SHF79776.1"/>
    </source>
</evidence>
<reference evidence="1 2" key="1">
    <citation type="submission" date="2016-11" db="EMBL/GenBank/DDBJ databases">
        <authorList>
            <person name="Jaros S."/>
            <person name="Januszkiewicz K."/>
            <person name="Wedrychowicz H."/>
        </authorList>
    </citation>
    <scope>NUCLEOTIDE SEQUENCE [LARGE SCALE GENOMIC DNA]</scope>
    <source>
        <strain evidence="1 2">DSM 26897</strain>
    </source>
</reference>
<keyword evidence="2" id="KW-1185">Reference proteome</keyword>
<sequence length="226" mass="24632">MNKTTKARPVLAFEDRQNIDSIKCIVTQDLHGALSAMVGAFHALGVGSLDISELKSLAEDPETVVRDKVASTIEAPIVAGFRMKKESIINQLELPDISELKAAAARVIKIGGNRLSLFLTMYELEGKEVRVKEATLETYLDGSRTYAITPEEIEVLEKYNAFLQAYNDFDALLKTKSRTAGGLNAFPAQVLLYKDSVGRGVINPAIYSAIMNPGTGSLHFNRNAVA</sequence>
<dbReference type="AlphaFoldDB" id="A0A1M5EKS0"/>
<name>A0A1M5EKS0_9BACT</name>
<evidence type="ECO:0000313" key="2">
    <source>
        <dbReference type="Proteomes" id="UP000184368"/>
    </source>
</evidence>
<dbReference type="Proteomes" id="UP000184368">
    <property type="component" value="Unassembled WGS sequence"/>
</dbReference>
<dbReference type="EMBL" id="FQUO01000012">
    <property type="protein sequence ID" value="SHF79776.1"/>
    <property type="molecule type" value="Genomic_DNA"/>
</dbReference>
<protein>
    <submittedName>
        <fullName evidence="1">Uncharacterized protein</fullName>
    </submittedName>
</protein>
<accession>A0A1M5EKS0</accession>
<proteinExistence type="predicted"/>
<organism evidence="1 2">
    <name type="scientific">Cnuella takakiae</name>
    <dbReference type="NCBI Taxonomy" id="1302690"/>
    <lineage>
        <taxon>Bacteria</taxon>
        <taxon>Pseudomonadati</taxon>
        <taxon>Bacteroidota</taxon>
        <taxon>Chitinophagia</taxon>
        <taxon>Chitinophagales</taxon>
        <taxon>Chitinophagaceae</taxon>
        <taxon>Cnuella</taxon>
    </lineage>
</organism>